<gene>
    <name evidence="2" type="ORF">FFLO_05635</name>
</gene>
<dbReference type="Proteomes" id="UP000812966">
    <property type="component" value="Unassembled WGS sequence"/>
</dbReference>
<evidence type="ECO:0000313" key="3">
    <source>
        <dbReference type="Proteomes" id="UP000812966"/>
    </source>
</evidence>
<sequence>MQIKTSDSASIRSIYRKFLQYLRLIPDSEIRHYYYERCRTIADVATECAHYKQIPGVPEAPSRDPARLLSKLQRELTAIKEVAKGDHTKYQRMMDMTYARRGKRRWDFLDTIYPPSLQRPPPDPSSSLSRRSQPPSPYPAHIAALIPTKKPLDNEPRASLKLPTPRIIANRLWEERSMEMSKMTIPLAVRISSWSSSRNRVDIEPRKGKQPQAEMKQRPLNRDEIAALTAGLTKNEERRLKDWFRISDRMTESLERLKTLESYPLPVRISHLSKSLIPKAEWSAPEEERARPTSRPDSLQLRIPLRTIRRLYERFVGEQPVLIGTYHDAASTKNKQLDGKLENIGSTTIRWRSVASKMAVPKMSVMSPEEAEWVI</sequence>
<accession>A0A8K0NNM8</accession>
<evidence type="ECO:0000313" key="2">
    <source>
        <dbReference type="EMBL" id="KAG7529459.1"/>
    </source>
</evidence>
<proteinExistence type="predicted"/>
<comment type="caution">
    <text evidence="2">The sequence shown here is derived from an EMBL/GenBank/DDBJ whole genome shotgun (WGS) entry which is preliminary data.</text>
</comment>
<name>A0A8K0NNM8_9TREE</name>
<dbReference type="AlphaFoldDB" id="A0A8K0NNM8"/>
<protein>
    <submittedName>
        <fullName evidence="2">Uncharacterized protein</fullName>
    </submittedName>
</protein>
<reference evidence="2" key="1">
    <citation type="submission" date="2020-04" db="EMBL/GenBank/DDBJ databases">
        <title>Analysis of mating type loci in Filobasidium floriforme.</title>
        <authorList>
            <person name="Nowrousian M."/>
        </authorList>
    </citation>
    <scope>NUCLEOTIDE SEQUENCE</scope>
    <source>
        <strain evidence="2">CBS 6242</strain>
    </source>
</reference>
<dbReference type="EMBL" id="JABELV010000149">
    <property type="protein sequence ID" value="KAG7529459.1"/>
    <property type="molecule type" value="Genomic_DNA"/>
</dbReference>
<keyword evidence="3" id="KW-1185">Reference proteome</keyword>
<evidence type="ECO:0000256" key="1">
    <source>
        <dbReference type="SAM" id="MobiDB-lite"/>
    </source>
</evidence>
<feature type="region of interest" description="Disordered" evidence="1">
    <location>
        <begin position="112"/>
        <end position="141"/>
    </location>
</feature>
<organism evidence="2 3">
    <name type="scientific">Filobasidium floriforme</name>
    <dbReference type="NCBI Taxonomy" id="5210"/>
    <lineage>
        <taxon>Eukaryota</taxon>
        <taxon>Fungi</taxon>
        <taxon>Dikarya</taxon>
        <taxon>Basidiomycota</taxon>
        <taxon>Agaricomycotina</taxon>
        <taxon>Tremellomycetes</taxon>
        <taxon>Filobasidiales</taxon>
        <taxon>Filobasidiaceae</taxon>
        <taxon>Filobasidium</taxon>
    </lineage>
</organism>